<evidence type="ECO:0000259" key="8">
    <source>
        <dbReference type="Pfam" id="PF07713"/>
    </source>
</evidence>
<keyword evidence="2" id="KW-0548">Nucleotidyltransferase</keyword>
<dbReference type="CDD" id="cd09274">
    <property type="entry name" value="RNase_HI_RT_Ty3"/>
    <property type="match status" value="1"/>
</dbReference>
<keyword evidence="1" id="KW-0808">Transferase</keyword>
<evidence type="ECO:0000256" key="6">
    <source>
        <dbReference type="ARBA" id="ARBA00022918"/>
    </source>
</evidence>
<keyword evidence="5" id="KW-0378">Hydrolase</keyword>
<evidence type="ECO:0000256" key="3">
    <source>
        <dbReference type="ARBA" id="ARBA00022722"/>
    </source>
</evidence>
<dbReference type="GO" id="GO:0005634">
    <property type="term" value="C:nucleus"/>
    <property type="evidence" value="ECO:0007669"/>
    <property type="project" value="TreeGrafter"/>
</dbReference>
<dbReference type="PANTHER" id="PTHR13384:SF19">
    <property type="entry name" value="G PATCH DOMAIN-CONTAINING PROTEIN 1"/>
    <property type="match status" value="1"/>
</dbReference>
<gene>
    <name evidence="10" type="primary">CG8833</name>
    <name evidence="10" type="ORF">AVEN_149720_1</name>
</gene>
<evidence type="ECO:0000256" key="4">
    <source>
        <dbReference type="ARBA" id="ARBA00022759"/>
    </source>
</evidence>
<proteinExistence type="predicted"/>
<dbReference type="InterPro" id="IPR041373">
    <property type="entry name" value="RT_RNaseH"/>
</dbReference>
<dbReference type="GO" id="GO:0003964">
    <property type="term" value="F:RNA-directed DNA polymerase activity"/>
    <property type="evidence" value="ECO:0007669"/>
    <property type="project" value="UniProtKB-KW"/>
</dbReference>
<dbReference type="Pfam" id="PF17917">
    <property type="entry name" value="RT_RNaseH"/>
    <property type="match status" value="1"/>
</dbReference>
<evidence type="ECO:0000256" key="1">
    <source>
        <dbReference type="ARBA" id="ARBA00022679"/>
    </source>
</evidence>
<accession>A0A4Y2TP35</accession>
<evidence type="ECO:0000256" key="2">
    <source>
        <dbReference type="ARBA" id="ARBA00022695"/>
    </source>
</evidence>
<dbReference type="EMBL" id="BGPR01030108">
    <property type="protein sequence ID" value="GBO02393.1"/>
    <property type="molecule type" value="Genomic_DNA"/>
</dbReference>
<dbReference type="GO" id="GO:0016787">
    <property type="term" value="F:hydrolase activity"/>
    <property type="evidence" value="ECO:0007669"/>
    <property type="project" value="UniProtKB-KW"/>
</dbReference>
<evidence type="ECO:0000256" key="7">
    <source>
        <dbReference type="SAM" id="MobiDB-lite"/>
    </source>
</evidence>
<keyword evidence="11" id="KW-1185">Reference proteome</keyword>
<evidence type="ECO:0000313" key="11">
    <source>
        <dbReference type="Proteomes" id="UP000499080"/>
    </source>
</evidence>
<dbReference type="GO" id="GO:0006397">
    <property type="term" value="P:mRNA processing"/>
    <property type="evidence" value="ECO:0007669"/>
    <property type="project" value="InterPro"/>
</dbReference>
<dbReference type="InterPro" id="IPR011666">
    <property type="entry name" value="DUF1604"/>
</dbReference>
<dbReference type="SUPFAM" id="SSF56672">
    <property type="entry name" value="DNA/RNA polymerases"/>
    <property type="match status" value="1"/>
</dbReference>
<dbReference type="GO" id="GO:0003723">
    <property type="term" value="F:RNA binding"/>
    <property type="evidence" value="ECO:0007669"/>
    <property type="project" value="TreeGrafter"/>
</dbReference>
<dbReference type="PANTHER" id="PTHR13384">
    <property type="entry name" value="G PATCH DOMAIN-CONTAINING PROTEIN 1"/>
    <property type="match status" value="1"/>
</dbReference>
<protein>
    <submittedName>
        <fullName evidence="10">G patch domain-containing protein 1</fullName>
    </submittedName>
</protein>
<reference evidence="10 11" key="1">
    <citation type="journal article" date="2019" name="Sci. Rep.">
        <title>Orb-weaving spider Araneus ventricosus genome elucidates the spidroin gene catalogue.</title>
        <authorList>
            <person name="Kono N."/>
            <person name="Nakamura H."/>
            <person name="Ohtoshi R."/>
            <person name="Moran D.A.P."/>
            <person name="Shinohara A."/>
            <person name="Yoshida Y."/>
            <person name="Fujiwara M."/>
            <person name="Mori M."/>
            <person name="Tomita M."/>
            <person name="Arakawa K."/>
        </authorList>
    </citation>
    <scope>NUCLEOTIDE SEQUENCE [LARGE SCALE GENOMIC DNA]</scope>
</reference>
<feature type="domain" description="Reverse transcriptase RNase H-like" evidence="9">
    <location>
        <begin position="145"/>
        <end position="247"/>
    </location>
</feature>
<dbReference type="Proteomes" id="UP000499080">
    <property type="component" value="Unassembled WGS sequence"/>
</dbReference>
<evidence type="ECO:0000259" key="9">
    <source>
        <dbReference type="Pfam" id="PF17917"/>
    </source>
</evidence>
<keyword evidence="6" id="KW-0695">RNA-directed DNA polymerase</keyword>
<comment type="caution">
    <text evidence="10">The sequence shown here is derived from an EMBL/GenBank/DDBJ whole genome shotgun (WGS) entry which is preliminary data.</text>
</comment>
<dbReference type="Pfam" id="PF07713">
    <property type="entry name" value="DUF1604"/>
    <property type="match status" value="1"/>
</dbReference>
<feature type="region of interest" description="Disordered" evidence="7">
    <location>
        <begin position="67"/>
        <end position="89"/>
    </location>
</feature>
<evidence type="ECO:0000256" key="5">
    <source>
        <dbReference type="ARBA" id="ARBA00022801"/>
    </source>
</evidence>
<sequence>MEEDEDDYISYGTPLPEIEEESVLRKKAARELEVRDEKGRQRFHGAFTGGFSAGYFNTVGTKEGWTPSTFVSSRDKKSSDHKQQNPEDFMDEEDLGAFGIATRRIHTTSNFQDTSDARANKRKFTEIDSVIPGEAPLKDIVRPVSKPFAVCSDASKLALGAVLVQEDETGFLHPIAFASRKLSKAETKFAVVELETMTIVFAVNHFKNYLFGKHFRIYSDQQSLSKIINYKDPTSIIARWMVTLQQFDYTVIHKPGRLNLMADYLSRASYPNDESVSEKQPDVNTLDLEANIFSVNEIPNWEIIEKQNADAYCCNIKDKLNSNFVFSPNSPNFFLKNNVLLCYK</sequence>
<feature type="domain" description="G patch" evidence="8">
    <location>
        <begin position="28"/>
        <end position="111"/>
    </location>
</feature>
<evidence type="ECO:0000313" key="10">
    <source>
        <dbReference type="EMBL" id="GBO02393.1"/>
    </source>
</evidence>
<keyword evidence="4" id="KW-0255">Endonuclease</keyword>
<dbReference type="FunFam" id="3.10.20.370:FF:000001">
    <property type="entry name" value="Retrovirus-related Pol polyprotein from transposon 17.6-like protein"/>
    <property type="match status" value="1"/>
</dbReference>
<organism evidence="10 11">
    <name type="scientific">Araneus ventricosus</name>
    <name type="common">Orbweaver spider</name>
    <name type="synonym">Epeira ventricosa</name>
    <dbReference type="NCBI Taxonomy" id="182803"/>
    <lineage>
        <taxon>Eukaryota</taxon>
        <taxon>Metazoa</taxon>
        <taxon>Ecdysozoa</taxon>
        <taxon>Arthropoda</taxon>
        <taxon>Chelicerata</taxon>
        <taxon>Arachnida</taxon>
        <taxon>Araneae</taxon>
        <taxon>Araneomorphae</taxon>
        <taxon>Entelegynae</taxon>
        <taxon>Araneoidea</taxon>
        <taxon>Araneidae</taxon>
        <taxon>Araneus</taxon>
    </lineage>
</organism>
<dbReference type="Gene3D" id="3.10.20.370">
    <property type="match status" value="1"/>
</dbReference>
<name>A0A4Y2TP35_ARAVE</name>
<dbReference type="AlphaFoldDB" id="A0A4Y2TP35"/>
<dbReference type="GO" id="GO:0004519">
    <property type="term" value="F:endonuclease activity"/>
    <property type="evidence" value="ECO:0007669"/>
    <property type="project" value="UniProtKB-KW"/>
</dbReference>
<dbReference type="InterPro" id="IPR043502">
    <property type="entry name" value="DNA/RNA_pol_sf"/>
</dbReference>
<keyword evidence="3" id="KW-0540">Nuclease</keyword>
<dbReference type="OrthoDB" id="20507at2759"/>
<feature type="compositionally biased region" description="Basic and acidic residues" evidence="7">
    <location>
        <begin position="73"/>
        <end position="85"/>
    </location>
</feature>